<gene>
    <name evidence="9" type="ORF">A1355_22710</name>
</gene>
<dbReference type="GO" id="GO:0046872">
    <property type="term" value="F:metal ion binding"/>
    <property type="evidence" value="ECO:0007669"/>
    <property type="project" value="UniProtKB-KW"/>
</dbReference>
<dbReference type="InterPro" id="IPR011047">
    <property type="entry name" value="Quinoprotein_ADH-like_sf"/>
</dbReference>
<evidence type="ECO:0000256" key="5">
    <source>
        <dbReference type="ARBA" id="ARBA00022837"/>
    </source>
</evidence>
<keyword evidence="6" id="KW-0281">Fimbrium</keyword>
<dbReference type="EMBL" id="LUUK01000083">
    <property type="protein sequence ID" value="OAI22138.1"/>
    <property type="molecule type" value="Genomic_DNA"/>
</dbReference>
<organism evidence="9 10">
    <name type="scientific">Methylomonas koyamae</name>
    <dbReference type="NCBI Taxonomy" id="702114"/>
    <lineage>
        <taxon>Bacteria</taxon>
        <taxon>Pseudomonadati</taxon>
        <taxon>Pseudomonadota</taxon>
        <taxon>Gammaproteobacteria</taxon>
        <taxon>Methylococcales</taxon>
        <taxon>Methylococcaceae</taxon>
        <taxon>Methylomonas</taxon>
    </lineage>
</organism>
<keyword evidence="10" id="KW-1185">Reference proteome</keyword>
<dbReference type="InterPro" id="IPR008707">
    <property type="entry name" value="B-propeller_PilY1"/>
</dbReference>
<comment type="similarity">
    <text evidence="2">Belongs to the PilY1 family.</text>
</comment>
<comment type="subcellular location">
    <subcellularLocation>
        <location evidence="1">Fimbrium</location>
    </subcellularLocation>
</comment>
<evidence type="ECO:0000313" key="9">
    <source>
        <dbReference type="EMBL" id="OAI22138.1"/>
    </source>
</evidence>
<dbReference type="Proteomes" id="UP000077628">
    <property type="component" value="Unassembled WGS sequence"/>
</dbReference>
<feature type="signal peptide" evidence="7">
    <location>
        <begin position="1"/>
        <end position="29"/>
    </location>
</feature>
<feature type="chain" id="PRO_5008069613" description="PilY1 beta-propeller domain-containing protein" evidence="7">
    <location>
        <begin position="30"/>
        <end position="1334"/>
    </location>
</feature>
<dbReference type="OrthoDB" id="7156875at2"/>
<keyword evidence="7" id="KW-0732">Signal</keyword>
<evidence type="ECO:0000259" key="8">
    <source>
        <dbReference type="Pfam" id="PF05567"/>
    </source>
</evidence>
<accession>A0A177NVU8</accession>
<name>A0A177NVU8_9GAMM</name>
<dbReference type="RefSeq" id="WP_064026618.1">
    <property type="nucleotide sequence ID" value="NZ_LUUK01000083.1"/>
</dbReference>
<protein>
    <recommendedName>
        <fullName evidence="8">PilY1 beta-propeller domain-containing protein</fullName>
    </recommendedName>
</protein>
<evidence type="ECO:0000256" key="3">
    <source>
        <dbReference type="ARBA" id="ARBA00022558"/>
    </source>
</evidence>
<comment type="caution">
    <text evidence="9">The sequence shown here is derived from an EMBL/GenBank/DDBJ whole genome shotgun (WGS) entry which is preliminary data.</text>
</comment>
<evidence type="ECO:0000256" key="7">
    <source>
        <dbReference type="SAM" id="SignalP"/>
    </source>
</evidence>
<keyword evidence="4" id="KW-0479">Metal-binding</keyword>
<sequence>MNTLNRIKFESAPTVLSVALLVASANALAVDLDISDLPLFVTATMPPNIVLTLDDSGSMAWAYVPDGISGTGGNKRYKSSSFNALYYNPANTYLPPPKYNGGNCKLDSSNPSTCYPNVSFTAAPINGFDTSKGTVNLSTNYRPTLEYDPSSSSQSFVSTPSSGGAAFYYKFVPTNTNCVTSGTDGGLTDEDCYTYVDVTAITDDASTSDVNEATVAKQNFANWYSYYRTRNLATVSGAMSGFAGMSGNIRVAWQAINSCNSFGTNCDGWGSPGQDIDNRIRRLNAITRTVNTDTVLSETVTSVDYSFTCKVKFDRRDGDDRLELSNCNQTLPSAQSDTFPQRTGTGSPLNANSKIITATCSNSTYCKNYTAKDTSYGDGTYKISISESFSEDKTIDSVTLSWTETASTTVYDTEEVTHRQDLYYWLSRFPASGGTYLLKSANNAGKYFQGTVDIHHPYAEDPQITDGNHYACRRSAHVMMTDGYWCGDTSSDYSGIADVNSTATSVPKGPDGSSNYSWTPLAPYRDGQNTNLADIAFYYWANDLQSGIDNKISPIVSDPSSLTDASAKATAEWLNPKNDPATWQHLNTYTVGLGLSGSLVSPYPIWGGSTYAGDYDNLVAGTSCPTSTTSTSTSSRYCWPYTKNGESCSGFVGTTPAKVYDLWHAAIASRGKFFGTESSSDIVTAFNSILEEVADESMTAAALAANSTALETSTQLYQAQFNPSDWSGHFLTKNIDVTTGVPGSEIWDAGDLIPEAGARDIYTYTGTAGVEFTSCDTLSASQKSALDSDDSRCTDRLNWLRGSTTISDFRERKNSLLGDIVNSDPMYVKNTDFGYTALPSTTPGQSKYASYVSGNASRTPVVYVGANDGMLHAFQADTGQTDSGKELFAYIPAGVYANLYQLTDPDYVHKYYVDGAPKAGDAYLSSAWKTVLVGGLGKGGKTIYALDVTSPTSFDQTKVMWEFPNASTSNIDLDATVATDLGYTFSQPQIGLLHNGVWAAIFGNGYNSENGKAYLYIVDLNDGSLIKKIATNTATSNGLSTPYLYDASTENDKIIDAVYAGDLQGNLWKFDLSSNEPSAWGLANGGSPLFTATNSSDQVQPITSAPVVAGHQDGGVLVIFNTGSYLTTTDTANTQVQSAYGIWDKPSATTGTVTRAQLQEQSITDTTTAYGVNVRVSTSNSVDWSSKRGWHLDFPAGERGNSTPIIKYDRAVFATTQPKSDPCDAGGDTWLMELDFLTGGAPTNSSFDINSDSTFNNSDKILINGNYYTVTGVKSTVGIAKVPIWLESGSGTTDCKAFKELSGTTGDIMTVRNRCAVPTTGTGTVNREYWLQIQ</sequence>
<proteinExistence type="inferred from homology"/>
<keyword evidence="5" id="KW-0106">Calcium</keyword>
<dbReference type="SUPFAM" id="SSF50998">
    <property type="entry name" value="Quinoprotein alcohol dehydrogenase-like"/>
    <property type="match status" value="1"/>
</dbReference>
<feature type="domain" description="PilY1 beta-propeller" evidence="8">
    <location>
        <begin position="817"/>
        <end position="1165"/>
    </location>
</feature>
<evidence type="ECO:0000256" key="4">
    <source>
        <dbReference type="ARBA" id="ARBA00022723"/>
    </source>
</evidence>
<dbReference type="GO" id="GO:0009289">
    <property type="term" value="C:pilus"/>
    <property type="evidence" value="ECO:0007669"/>
    <property type="project" value="UniProtKB-SubCell"/>
</dbReference>
<dbReference type="Pfam" id="PF05567">
    <property type="entry name" value="T4P_PilY1"/>
    <property type="match status" value="1"/>
</dbReference>
<evidence type="ECO:0000313" key="10">
    <source>
        <dbReference type="Proteomes" id="UP000077628"/>
    </source>
</evidence>
<evidence type="ECO:0000256" key="2">
    <source>
        <dbReference type="ARBA" id="ARBA00008387"/>
    </source>
</evidence>
<dbReference type="STRING" id="702114.A1355_22710"/>
<evidence type="ECO:0000256" key="1">
    <source>
        <dbReference type="ARBA" id="ARBA00004561"/>
    </source>
</evidence>
<evidence type="ECO:0000256" key="6">
    <source>
        <dbReference type="ARBA" id="ARBA00023263"/>
    </source>
</evidence>
<keyword evidence="3" id="KW-1029">Fimbrium biogenesis</keyword>
<reference evidence="10" key="1">
    <citation type="submission" date="2016-03" db="EMBL/GenBank/DDBJ databases">
        <authorList>
            <person name="Heylen K."/>
            <person name="De Vos P."/>
            <person name="Vekeman B."/>
        </authorList>
    </citation>
    <scope>NUCLEOTIDE SEQUENCE [LARGE SCALE GENOMIC DNA]</scope>
    <source>
        <strain evidence="10">R-45383</strain>
    </source>
</reference>